<evidence type="ECO:0000256" key="6">
    <source>
        <dbReference type="PROSITE-ProRule" id="PRU00433"/>
    </source>
</evidence>
<evidence type="ECO:0000256" key="3">
    <source>
        <dbReference type="ARBA" id="ARBA00022723"/>
    </source>
</evidence>
<dbReference type="PANTHER" id="PTHR33751:SF9">
    <property type="entry name" value="CYTOCHROME C4"/>
    <property type="match status" value="1"/>
</dbReference>
<dbReference type="Proteomes" id="UP000189369">
    <property type="component" value="Chromosome"/>
</dbReference>
<dbReference type="KEGG" id="phn:PAEH1_00560"/>
<evidence type="ECO:0000259" key="8">
    <source>
        <dbReference type="PROSITE" id="PS51007"/>
    </source>
</evidence>
<dbReference type="PANTHER" id="PTHR33751">
    <property type="entry name" value="CBB3-TYPE CYTOCHROME C OXIDASE SUBUNIT FIXP"/>
    <property type="match status" value="1"/>
</dbReference>
<dbReference type="SUPFAM" id="SSF46626">
    <property type="entry name" value="Cytochrome c"/>
    <property type="match status" value="1"/>
</dbReference>
<dbReference type="STRING" id="643674.PAEH1_00560"/>
<keyword evidence="2 6" id="KW-0349">Heme</keyword>
<dbReference type="OrthoDB" id="9773456at2"/>
<evidence type="ECO:0000256" key="5">
    <source>
        <dbReference type="ARBA" id="ARBA00023004"/>
    </source>
</evidence>
<keyword evidence="1" id="KW-0813">Transport</keyword>
<dbReference type="GO" id="GO:0046872">
    <property type="term" value="F:metal ion binding"/>
    <property type="evidence" value="ECO:0007669"/>
    <property type="project" value="UniProtKB-KW"/>
</dbReference>
<accession>A0A1U9JXF7</accession>
<keyword evidence="4" id="KW-0249">Electron transport</keyword>
<dbReference type="Pfam" id="PF00034">
    <property type="entry name" value="Cytochrom_C"/>
    <property type="match status" value="1"/>
</dbReference>
<keyword evidence="7" id="KW-0732">Signal</keyword>
<dbReference type="InterPro" id="IPR036909">
    <property type="entry name" value="Cyt_c-like_dom_sf"/>
</dbReference>
<dbReference type="InterPro" id="IPR009056">
    <property type="entry name" value="Cyt_c-like_dom"/>
</dbReference>
<dbReference type="PROSITE" id="PS51007">
    <property type="entry name" value="CYTC"/>
    <property type="match status" value="1"/>
</dbReference>
<dbReference type="GO" id="GO:0020037">
    <property type="term" value="F:heme binding"/>
    <property type="evidence" value="ECO:0007669"/>
    <property type="project" value="InterPro"/>
</dbReference>
<evidence type="ECO:0000256" key="2">
    <source>
        <dbReference type="ARBA" id="ARBA00022617"/>
    </source>
</evidence>
<sequence length="116" mass="12142">MKPFTTFLCKVAGSLLLVLSTTALAQSTTRTFDVSVLAAACANCHGPAGRSTTAIPSLAGQPEALLRQQLLAFKTDPPAHTTVMDRLVADLSEAQLAAVARYFSQIEITPKAGVTP</sequence>
<dbReference type="InterPro" id="IPR050597">
    <property type="entry name" value="Cytochrome_c_Oxidase_Subunit"/>
</dbReference>
<name>A0A1U9JXF7_9BURK</name>
<protein>
    <recommendedName>
        <fullName evidence="8">Cytochrome c domain-containing protein</fullName>
    </recommendedName>
</protein>
<feature type="signal peptide" evidence="7">
    <location>
        <begin position="1"/>
        <end position="25"/>
    </location>
</feature>
<keyword evidence="3 6" id="KW-0479">Metal-binding</keyword>
<dbReference type="Gene3D" id="1.10.760.10">
    <property type="entry name" value="Cytochrome c-like domain"/>
    <property type="match status" value="1"/>
</dbReference>
<evidence type="ECO:0000313" key="9">
    <source>
        <dbReference type="EMBL" id="AQS50409.1"/>
    </source>
</evidence>
<reference evidence="9 10" key="1">
    <citation type="submission" date="2017-01" db="EMBL/GenBank/DDBJ databases">
        <title>Complete Genome Sequence of Paenalcaligenes hominis, Isolated from a paraplegic Patient with neurogenic bladder.</title>
        <authorList>
            <person name="Mukhopadhyay R."/>
            <person name="Joaquin J."/>
            <person name="Hogue R."/>
            <person name="Kilaru A."/>
            <person name="Jospin G."/>
            <person name="Mars K."/>
            <person name="Eisen J.A."/>
            <person name="Chaturvedi V."/>
        </authorList>
    </citation>
    <scope>NUCLEOTIDE SEQUENCE [LARGE SCALE GENOMIC DNA]</scope>
    <source>
        <strain evidence="9 10">15S00501</strain>
    </source>
</reference>
<organism evidence="9 10">
    <name type="scientific">Paenalcaligenes hominis</name>
    <dbReference type="NCBI Taxonomy" id="643674"/>
    <lineage>
        <taxon>Bacteria</taxon>
        <taxon>Pseudomonadati</taxon>
        <taxon>Pseudomonadota</taxon>
        <taxon>Betaproteobacteria</taxon>
        <taxon>Burkholderiales</taxon>
        <taxon>Alcaligenaceae</taxon>
        <taxon>Paenalcaligenes</taxon>
    </lineage>
</organism>
<evidence type="ECO:0000256" key="4">
    <source>
        <dbReference type="ARBA" id="ARBA00022982"/>
    </source>
</evidence>
<dbReference type="AlphaFoldDB" id="A0A1U9JXF7"/>
<proteinExistence type="predicted"/>
<evidence type="ECO:0000256" key="7">
    <source>
        <dbReference type="SAM" id="SignalP"/>
    </source>
</evidence>
<keyword evidence="5 6" id="KW-0408">Iron</keyword>
<dbReference type="GO" id="GO:0009055">
    <property type="term" value="F:electron transfer activity"/>
    <property type="evidence" value="ECO:0007669"/>
    <property type="project" value="InterPro"/>
</dbReference>
<feature type="domain" description="Cytochrome c" evidence="8">
    <location>
        <begin position="23"/>
        <end position="107"/>
    </location>
</feature>
<evidence type="ECO:0000313" key="10">
    <source>
        <dbReference type="Proteomes" id="UP000189369"/>
    </source>
</evidence>
<dbReference type="EMBL" id="CP019697">
    <property type="protein sequence ID" value="AQS50409.1"/>
    <property type="molecule type" value="Genomic_DNA"/>
</dbReference>
<gene>
    <name evidence="9" type="ORF">PAEH1_00560</name>
</gene>
<evidence type="ECO:0000256" key="1">
    <source>
        <dbReference type="ARBA" id="ARBA00022448"/>
    </source>
</evidence>
<feature type="chain" id="PRO_5012278968" description="Cytochrome c domain-containing protein" evidence="7">
    <location>
        <begin position="26"/>
        <end position="116"/>
    </location>
</feature>